<reference evidence="1 2" key="1">
    <citation type="submission" date="2012-06" db="EMBL/GenBank/DDBJ databases">
        <title>Complete sequence of Thiocystis violascens DSM 198.</title>
        <authorList>
            <consortium name="US DOE Joint Genome Institute"/>
            <person name="Lucas S."/>
            <person name="Han J."/>
            <person name="Lapidus A."/>
            <person name="Cheng J.-F."/>
            <person name="Goodwin L."/>
            <person name="Pitluck S."/>
            <person name="Peters L."/>
            <person name="Ovchinnikova G."/>
            <person name="Teshima H."/>
            <person name="Detter J.C."/>
            <person name="Han C."/>
            <person name="Tapia R."/>
            <person name="Land M."/>
            <person name="Hauser L."/>
            <person name="Kyrpides N."/>
            <person name="Ivanova N."/>
            <person name="Pagani I."/>
            <person name="Vogl K."/>
            <person name="Liu Z."/>
            <person name="Frigaard N.-U."/>
            <person name="Bryant D."/>
            <person name="Woyke T."/>
        </authorList>
    </citation>
    <scope>NUCLEOTIDE SEQUENCE [LARGE SCALE GENOMIC DNA]</scope>
    <source>
        <strain evidence="2">ATCC 17096 / DSM 198 / 6111</strain>
    </source>
</reference>
<dbReference type="EMBL" id="CP003154">
    <property type="protein sequence ID" value="AFL72323.1"/>
    <property type="molecule type" value="Genomic_DNA"/>
</dbReference>
<organism evidence="1 2">
    <name type="scientific">Thiocystis violascens (strain ATCC 17096 / DSM 198 / 6111)</name>
    <name type="common">Chromatium violascens</name>
    <dbReference type="NCBI Taxonomy" id="765911"/>
    <lineage>
        <taxon>Bacteria</taxon>
        <taxon>Pseudomonadati</taxon>
        <taxon>Pseudomonadota</taxon>
        <taxon>Gammaproteobacteria</taxon>
        <taxon>Chromatiales</taxon>
        <taxon>Chromatiaceae</taxon>
        <taxon>Thiocystis</taxon>
    </lineage>
</organism>
<sequence length="36" mass="4218">MSRTVWLQRRLTGALHIETLDINWTNTAPTFSKETE</sequence>
<gene>
    <name evidence="1" type="ordered locus">Thivi_0254</name>
</gene>
<dbReference type="AlphaFoldDB" id="I3Y5Q5"/>
<dbReference type="HOGENOM" id="CLU_3359066_0_0_6"/>
<evidence type="ECO:0000313" key="1">
    <source>
        <dbReference type="EMBL" id="AFL72323.1"/>
    </source>
</evidence>
<proteinExistence type="predicted"/>
<dbReference type="KEGG" id="tvi:Thivi_0254"/>
<dbReference type="STRING" id="765911.Thivi_0254"/>
<dbReference type="Proteomes" id="UP000006062">
    <property type="component" value="Chromosome"/>
</dbReference>
<accession>I3Y5Q5</accession>
<evidence type="ECO:0000313" key="2">
    <source>
        <dbReference type="Proteomes" id="UP000006062"/>
    </source>
</evidence>
<keyword evidence="2" id="KW-1185">Reference proteome</keyword>
<name>I3Y5Q5_THIV6</name>
<protein>
    <submittedName>
        <fullName evidence="1">Uncharacterized protein</fullName>
    </submittedName>
</protein>